<keyword evidence="1" id="KW-0732">Signal</keyword>
<accession>A0A4S8HVN1</accession>
<gene>
    <name evidence="2" type="ORF">FAM09_14740</name>
</gene>
<dbReference type="RefSeq" id="WP_136577880.1">
    <property type="nucleotide sequence ID" value="NZ_STFF01000003.1"/>
</dbReference>
<dbReference type="EMBL" id="STFF01000003">
    <property type="protein sequence ID" value="THU39748.1"/>
    <property type="molecule type" value="Genomic_DNA"/>
</dbReference>
<dbReference type="OrthoDB" id="680656at2"/>
<dbReference type="AlphaFoldDB" id="A0A4S8HVN1"/>
<dbReference type="Proteomes" id="UP000306918">
    <property type="component" value="Unassembled WGS sequence"/>
</dbReference>
<proteinExistence type="predicted"/>
<evidence type="ECO:0000256" key="1">
    <source>
        <dbReference type="SAM" id="SignalP"/>
    </source>
</evidence>
<organism evidence="2 3">
    <name type="scientific">Niastella caeni</name>
    <dbReference type="NCBI Taxonomy" id="2569763"/>
    <lineage>
        <taxon>Bacteria</taxon>
        <taxon>Pseudomonadati</taxon>
        <taxon>Bacteroidota</taxon>
        <taxon>Chitinophagia</taxon>
        <taxon>Chitinophagales</taxon>
        <taxon>Chitinophagaceae</taxon>
        <taxon>Niastella</taxon>
    </lineage>
</organism>
<evidence type="ECO:0000313" key="2">
    <source>
        <dbReference type="EMBL" id="THU39748.1"/>
    </source>
</evidence>
<protein>
    <submittedName>
        <fullName evidence="2">Uncharacterized protein</fullName>
    </submittedName>
</protein>
<sequence length="178" mass="19295">MTKKAFFVAQLLLAVMQAGAQDYSNKIDVIPPSPNAASLGAYGGLTPNLVTGAASVSVPVYSLKVAGHDIGVALSYSSSGFKVDEYTSQVGCGWALIAGGMISRVIYDIPDERGTRTLPPKRISNNNPEFNEFLKEARSDLDYEKNTDAQPDQFSFNFMGYSGKFILDRTLSPVNQRK</sequence>
<evidence type="ECO:0000313" key="3">
    <source>
        <dbReference type="Proteomes" id="UP000306918"/>
    </source>
</evidence>
<reference evidence="2 3" key="1">
    <citation type="submission" date="2019-04" db="EMBL/GenBank/DDBJ databases">
        <title>Niastella caeni sp. nov., isolated from activated sludge.</title>
        <authorList>
            <person name="Sheng M."/>
        </authorList>
    </citation>
    <scope>NUCLEOTIDE SEQUENCE [LARGE SCALE GENOMIC DNA]</scope>
    <source>
        <strain evidence="2 3">HX-2-15</strain>
    </source>
</reference>
<feature type="signal peptide" evidence="1">
    <location>
        <begin position="1"/>
        <end position="20"/>
    </location>
</feature>
<comment type="caution">
    <text evidence="2">The sequence shown here is derived from an EMBL/GenBank/DDBJ whole genome shotgun (WGS) entry which is preliminary data.</text>
</comment>
<keyword evidence="3" id="KW-1185">Reference proteome</keyword>
<name>A0A4S8HVN1_9BACT</name>
<feature type="chain" id="PRO_5020659669" evidence="1">
    <location>
        <begin position="21"/>
        <end position="178"/>
    </location>
</feature>